<dbReference type="SUPFAM" id="SSF109993">
    <property type="entry name" value="VPS9 domain"/>
    <property type="match status" value="1"/>
</dbReference>
<dbReference type="GO" id="GO:0005829">
    <property type="term" value="C:cytosol"/>
    <property type="evidence" value="ECO:0007669"/>
    <property type="project" value="TreeGrafter"/>
</dbReference>
<dbReference type="InterPro" id="IPR045046">
    <property type="entry name" value="Vps9-like"/>
</dbReference>
<feature type="domain" description="VPS9" evidence="10">
    <location>
        <begin position="604"/>
        <end position="746"/>
    </location>
</feature>
<evidence type="ECO:0000256" key="5">
    <source>
        <dbReference type="ARBA" id="ARBA00022658"/>
    </source>
</evidence>
<accession>A0A922I114</accession>
<dbReference type="PANTHER" id="PTHR23101:SF25">
    <property type="entry name" value="GTPASE-ACTIVATING PROTEIN AND VPS9 DOMAIN-CONTAINING PROTEIN 1"/>
    <property type="match status" value="1"/>
</dbReference>
<organism evidence="11 12">
    <name type="scientific">Dermatophagoides farinae</name>
    <name type="common">American house dust mite</name>
    <dbReference type="NCBI Taxonomy" id="6954"/>
    <lineage>
        <taxon>Eukaryota</taxon>
        <taxon>Metazoa</taxon>
        <taxon>Ecdysozoa</taxon>
        <taxon>Arthropoda</taxon>
        <taxon>Chelicerata</taxon>
        <taxon>Arachnida</taxon>
        <taxon>Acari</taxon>
        <taxon>Acariformes</taxon>
        <taxon>Sarcoptiformes</taxon>
        <taxon>Astigmata</taxon>
        <taxon>Psoroptidia</taxon>
        <taxon>Analgoidea</taxon>
        <taxon>Pyroglyphidae</taxon>
        <taxon>Dermatophagoidinae</taxon>
        <taxon>Dermatophagoides</taxon>
    </lineage>
</organism>
<keyword evidence="12" id="KW-1185">Reference proteome</keyword>
<keyword evidence="3" id="KW-0343">GTPase activation</keyword>
<keyword evidence="4" id="KW-0254">Endocytosis</keyword>
<dbReference type="SMART" id="SM00167">
    <property type="entry name" value="VPS9"/>
    <property type="match status" value="1"/>
</dbReference>
<reference evidence="11" key="2">
    <citation type="journal article" date="2022" name="Res Sq">
        <title>Comparative Genomics Reveals Insights into the Divergent Evolution of Astigmatic Mites and Household Pest Adaptations.</title>
        <authorList>
            <person name="Xiong Q."/>
            <person name="Wan A.T.-Y."/>
            <person name="Liu X.-Y."/>
            <person name="Fung C.S.-H."/>
            <person name="Xiao X."/>
            <person name="Malainual N."/>
            <person name="Hou J."/>
            <person name="Wang L."/>
            <person name="Wang M."/>
            <person name="Yang K."/>
            <person name="Cui Y."/>
            <person name="Leung E."/>
            <person name="Nong W."/>
            <person name="Shin S.-K."/>
            <person name="Au S."/>
            <person name="Jeong K.Y."/>
            <person name="Chew F.T."/>
            <person name="Hui J."/>
            <person name="Leung T.F."/>
            <person name="Tungtrongchitr A."/>
            <person name="Zhong N."/>
            <person name="Liu Z."/>
            <person name="Tsui S."/>
        </authorList>
    </citation>
    <scope>NUCLEOTIDE SEQUENCE</scope>
    <source>
        <strain evidence="11">Derf</strain>
        <tissue evidence="11">Whole organism</tissue>
    </source>
</reference>
<evidence type="ECO:0000256" key="8">
    <source>
        <dbReference type="ARBA" id="ARBA00068997"/>
    </source>
</evidence>
<dbReference type="GO" id="GO:0005096">
    <property type="term" value="F:GTPase activator activity"/>
    <property type="evidence" value="ECO:0007669"/>
    <property type="project" value="UniProtKB-KW"/>
</dbReference>
<dbReference type="InterPro" id="IPR037191">
    <property type="entry name" value="VPS9_dom_sf"/>
</dbReference>
<dbReference type="Gene3D" id="1.10.506.10">
    <property type="entry name" value="GTPase Activation - p120gap, domain 1"/>
    <property type="match status" value="1"/>
</dbReference>
<comment type="caution">
    <text evidence="11">The sequence shown here is derived from an EMBL/GenBank/DDBJ whole genome shotgun (WGS) entry which is preliminary data.</text>
</comment>
<dbReference type="GO" id="GO:0030139">
    <property type="term" value="C:endocytic vesicle"/>
    <property type="evidence" value="ECO:0007669"/>
    <property type="project" value="TreeGrafter"/>
</dbReference>
<dbReference type="AlphaFoldDB" id="A0A922I114"/>
<evidence type="ECO:0000256" key="7">
    <source>
        <dbReference type="ARBA" id="ARBA00053914"/>
    </source>
</evidence>
<comment type="subcellular location">
    <subcellularLocation>
        <location evidence="1">Membrane</location>
        <topology evidence="1">Peripheral membrane protein</topology>
    </subcellularLocation>
</comment>
<name>A0A922I114_DERFA</name>
<dbReference type="GO" id="GO:0031267">
    <property type="term" value="F:small GTPase binding"/>
    <property type="evidence" value="ECO:0007669"/>
    <property type="project" value="TreeGrafter"/>
</dbReference>
<dbReference type="Pfam" id="PF02204">
    <property type="entry name" value="VPS9"/>
    <property type="match status" value="1"/>
</dbReference>
<evidence type="ECO:0000256" key="2">
    <source>
        <dbReference type="ARBA" id="ARBA00008489"/>
    </source>
</evidence>
<dbReference type="Proteomes" id="UP000790347">
    <property type="component" value="Unassembled WGS sequence"/>
</dbReference>
<evidence type="ECO:0000256" key="4">
    <source>
        <dbReference type="ARBA" id="ARBA00022583"/>
    </source>
</evidence>
<comment type="similarity">
    <text evidence="2">Belongs to the GAPVD1 family.</text>
</comment>
<gene>
    <name evidence="11" type="primary">GAPVD1_2</name>
    <name evidence="11" type="ORF">DERF_008471</name>
</gene>
<dbReference type="InterPro" id="IPR008936">
    <property type="entry name" value="Rho_GTPase_activation_prot"/>
</dbReference>
<sequence>MIFFFLLCPAIQNPDLFGITDLHINHIAHYNLMQCAQILQMLALSNWERVTGPYQQVCSLFDRNCLSFIMEHIFTVAKSSTMIIPRSSSIESIQLPFFLISDIELKFLLEYIGLFLERNDQPDQPLGTYFRKLPQSILNFEYESGKHSIKSENSIRLNIRKSKSSDDYIDSLNEFSSLNIKHLLANNGDNLPTLKCLFNSKQIFKISNQDFSTKFVGMKNEEKILESIKNKQLVLTETVDKIREEIDELFSLEIKCSTQIDDKHSILSIDEVNNNLSSLLCLNDGNDQINEMEDLPSQSMDDDELFAEINMQSLGTLTLQLGDIDDQHLATNREEMNHNNSNRNSPESMTSAQQQNLEHENIIDHHHGYSTDQSIVLNEQMNSDSIVDIDYFLSDIHSKIYRLISLIDFCHVYRRYRFLNLVNKNDFLMFLKILLSQSNDTNEMSTSVLIMDIIRIVQDMGQEELSNIFKQIEIDWKTRNFYIIYLLKSRQYLLQRLKQIDSVRQSLRKDHSCTDFIIISFLVQLILDKQESNIQELIRKFRDPSTLTDEKALLVQRLLDTTINKLQTQLFTDEQLILLRQILERHLMNRIYLLAFYPNGDIDKLRDQILHQQIQQQLSSNLSHNSKLLNIPIKYFTTSPWPSAQAELLLLSAYKTPRDKIQCIYRCCSHIITLLSTSQNSIPSADDLLPVLIFVVIKSNARSILSTIEYVNTFYRNEMTGEQSYYWTQFCSAVEFIKTILNNDQQLS</sequence>
<dbReference type="GO" id="GO:0016020">
    <property type="term" value="C:membrane"/>
    <property type="evidence" value="ECO:0007669"/>
    <property type="project" value="UniProtKB-SubCell"/>
</dbReference>
<evidence type="ECO:0000259" key="10">
    <source>
        <dbReference type="PROSITE" id="PS51205"/>
    </source>
</evidence>
<dbReference type="SUPFAM" id="SSF48350">
    <property type="entry name" value="GTPase activation domain, GAP"/>
    <property type="match status" value="1"/>
</dbReference>
<dbReference type="PROSITE" id="PS50018">
    <property type="entry name" value="RAS_GTPASE_ACTIV_2"/>
    <property type="match status" value="1"/>
</dbReference>
<keyword evidence="5" id="KW-0344">Guanine-nucleotide releasing factor</keyword>
<feature type="domain" description="Ras-GAP" evidence="9">
    <location>
        <begin position="1"/>
        <end position="44"/>
    </location>
</feature>
<dbReference type="GO" id="GO:0051049">
    <property type="term" value="P:regulation of transport"/>
    <property type="evidence" value="ECO:0007669"/>
    <property type="project" value="UniProtKB-ARBA"/>
</dbReference>
<evidence type="ECO:0000256" key="1">
    <source>
        <dbReference type="ARBA" id="ARBA00004170"/>
    </source>
</evidence>
<dbReference type="PANTHER" id="PTHR23101">
    <property type="entry name" value="RAB GDP/GTP EXCHANGE FACTOR"/>
    <property type="match status" value="1"/>
</dbReference>
<keyword evidence="6" id="KW-0472">Membrane</keyword>
<evidence type="ECO:0000313" key="12">
    <source>
        <dbReference type="Proteomes" id="UP000790347"/>
    </source>
</evidence>
<dbReference type="InterPro" id="IPR003123">
    <property type="entry name" value="VPS9"/>
</dbReference>
<dbReference type="GO" id="GO:0005085">
    <property type="term" value="F:guanyl-nucleotide exchange factor activity"/>
    <property type="evidence" value="ECO:0007669"/>
    <property type="project" value="UniProtKB-KW"/>
</dbReference>
<evidence type="ECO:0000256" key="6">
    <source>
        <dbReference type="ARBA" id="ARBA00023136"/>
    </source>
</evidence>
<protein>
    <recommendedName>
        <fullName evidence="8">Receptor-mediated endocytosis protein 6 homolog</fullName>
    </recommendedName>
</protein>
<evidence type="ECO:0000256" key="3">
    <source>
        <dbReference type="ARBA" id="ARBA00022468"/>
    </source>
</evidence>
<dbReference type="Gene3D" id="1.20.1050.80">
    <property type="entry name" value="VPS9 domain"/>
    <property type="match status" value="1"/>
</dbReference>
<dbReference type="InterPro" id="IPR001936">
    <property type="entry name" value="RasGAP_dom"/>
</dbReference>
<proteinExistence type="inferred from homology"/>
<reference evidence="11" key="1">
    <citation type="submission" date="2013-05" db="EMBL/GenBank/DDBJ databases">
        <authorList>
            <person name="Yim A.K.Y."/>
            <person name="Chan T.F."/>
            <person name="Ji K.M."/>
            <person name="Liu X.Y."/>
            <person name="Zhou J.W."/>
            <person name="Li R.Q."/>
            <person name="Yang K.Y."/>
            <person name="Li J."/>
            <person name="Li M."/>
            <person name="Law P.T.W."/>
            <person name="Wu Y.L."/>
            <person name="Cai Z.L."/>
            <person name="Qin H."/>
            <person name="Bao Y."/>
            <person name="Leung R.K.K."/>
            <person name="Ng P.K.S."/>
            <person name="Zou J."/>
            <person name="Zhong X.J."/>
            <person name="Ran P.X."/>
            <person name="Zhong N.S."/>
            <person name="Liu Z.G."/>
            <person name="Tsui S.K.W."/>
        </authorList>
    </citation>
    <scope>NUCLEOTIDE SEQUENCE</scope>
    <source>
        <strain evidence="11">Derf</strain>
        <tissue evidence="11">Whole organism</tissue>
    </source>
</reference>
<dbReference type="GO" id="GO:0006897">
    <property type="term" value="P:endocytosis"/>
    <property type="evidence" value="ECO:0007669"/>
    <property type="project" value="UniProtKB-KW"/>
</dbReference>
<dbReference type="FunFam" id="1.20.1050.80:FF:000001">
    <property type="entry name" value="GTPase-activating protein and VPS9 domain-containing protein 1 isoform X1"/>
    <property type="match status" value="1"/>
</dbReference>
<dbReference type="EMBL" id="ASGP02000003">
    <property type="protein sequence ID" value="KAH9517848.1"/>
    <property type="molecule type" value="Genomic_DNA"/>
</dbReference>
<evidence type="ECO:0000313" key="11">
    <source>
        <dbReference type="EMBL" id="KAH9517848.1"/>
    </source>
</evidence>
<comment type="function">
    <text evidence="7">Acts both as a GTPase-activating protein (GAP) and a guanine nucleotide exchange factor (GEF), and participates in endocytosis.</text>
</comment>
<dbReference type="PROSITE" id="PS51205">
    <property type="entry name" value="VPS9"/>
    <property type="match status" value="1"/>
</dbReference>
<evidence type="ECO:0000259" key="9">
    <source>
        <dbReference type="PROSITE" id="PS50018"/>
    </source>
</evidence>